<reference evidence="1 2" key="1">
    <citation type="submission" date="2019-10" db="EMBL/GenBank/DDBJ databases">
        <title>Assembly and Annotation for the nematode Trichostrongylus colubriformis.</title>
        <authorList>
            <person name="Martin J."/>
        </authorList>
    </citation>
    <scope>NUCLEOTIDE SEQUENCE [LARGE SCALE GENOMIC DNA]</scope>
    <source>
        <strain evidence="1">G859</strain>
        <tissue evidence="1">Whole worm</tissue>
    </source>
</reference>
<evidence type="ECO:0000313" key="1">
    <source>
        <dbReference type="EMBL" id="KAK5979441.1"/>
    </source>
</evidence>
<dbReference type="EMBL" id="WIXE01008357">
    <property type="protein sequence ID" value="KAK5979441.1"/>
    <property type="molecule type" value="Genomic_DNA"/>
</dbReference>
<dbReference type="Proteomes" id="UP001331761">
    <property type="component" value="Unassembled WGS sequence"/>
</dbReference>
<dbReference type="PANTHER" id="PTHR33936:SF24">
    <property type="entry name" value="C2H2-TYPE DOMAIN-CONTAINING PROTEIN"/>
    <property type="match status" value="1"/>
</dbReference>
<dbReference type="AlphaFoldDB" id="A0AAN8IMY4"/>
<dbReference type="PANTHER" id="PTHR33936">
    <property type="entry name" value="PROTEIN CBG17840"/>
    <property type="match status" value="1"/>
</dbReference>
<keyword evidence="2" id="KW-1185">Reference proteome</keyword>
<dbReference type="InterPro" id="IPR052797">
    <property type="entry name" value="RegFact_GeneExpr_CellDeath"/>
</dbReference>
<gene>
    <name evidence="1" type="ORF">GCK32_018148</name>
</gene>
<name>A0AAN8IMY4_TRICO</name>
<organism evidence="1 2">
    <name type="scientific">Trichostrongylus colubriformis</name>
    <name type="common">Black scour worm</name>
    <dbReference type="NCBI Taxonomy" id="6319"/>
    <lineage>
        <taxon>Eukaryota</taxon>
        <taxon>Metazoa</taxon>
        <taxon>Ecdysozoa</taxon>
        <taxon>Nematoda</taxon>
        <taxon>Chromadorea</taxon>
        <taxon>Rhabditida</taxon>
        <taxon>Rhabditina</taxon>
        <taxon>Rhabditomorpha</taxon>
        <taxon>Strongyloidea</taxon>
        <taxon>Trichostrongylidae</taxon>
        <taxon>Trichostrongylus</taxon>
    </lineage>
</organism>
<proteinExistence type="predicted"/>
<sequence length="201" mass="23451">MRSLQASKEKWIVTKGDCMEIPPRRTVVQSALCARQPFRTTVSLLNTPKELRQRHQGSTRSNLKVDQLGEFEKRRRDIEEKSALKWVVCDNRGRHDKMTYYRCSRALSRPHYNVTQRSRKATMYCSAFMQITEDNGKFLVTYYMEHVGHGKELALLTLDRESENIILASLKQRFCVNQIVKKIRAALRDGGEHCKFYCTTS</sequence>
<comment type="caution">
    <text evidence="1">The sequence shown here is derived from an EMBL/GenBank/DDBJ whole genome shotgun (WGS) entry which is preliminary data.</text>
</comment>
<evidence type="ECO:0000313" key="2">
    <source>
        <dbReference type="Proteomes" id="UP001331761"/>
    </source>
</evidence>
<protein>
    <submittedName>
        <fullName evidence="1">Uncharacterized protein</fullName>
    </submittedName>
</protein>
<accession>A0AAN8IMY4</accession>